<evidence type="ECO:0000259" key="1">
    <source>
        <dbReference type="PROSITE" id="PS50075"/>
    </source>
</evidence>
<dbReference type="InterPro" id="IPR036736">
    <property type="entry name" value="ACP-like_sf"/>
</dbReference>
<dbReference type="AlphaFoldDB" id="A0A7Y7WC95"/>
<accession>A0A7Y7WC95</accession>
<protein>
    <recommendedName>
        <fullName evidence="1">Carrier domain-containing protein</fullName>
    </recommendedName>
</protein>
<gene>
    <name evidence="2" type="ORF">HX829_09560</name>
</gene>
<evidence type="ECO:0000313" key="2">
    <source>
        <dbReference type="EMBL" id="NWB46742.1"/>
    </source>
</evidence>
<sequence>MQITRQVVREALNLALGRAVEVEPDVPLIETRLKINSLTMLALFAQLEQVAGVRVSQQDAIGLYGFSIDQIVQWFVRHER</sequence>
<dbReference type="Proteomes" id="UP000582981">
    <property type="component" value="Unassembled WGS sequence"/>
</dbReference>
<proteinExistence type="predicted"/>
<dbReference type="EMBL" id="JACAPU010000012">
    <property type="protein sequence ID" value="NWB46742.1"/>
    <property type="molecule type" value="Genomic_DNA"/>
</dbReference>
<dbReference type="PROSITE" id="PS50075">
    <property type="entry name" value="CARRIER"/>
    <property type="match status" value="1"/>
</dbReference>
<comment type="caution">
    <text evidence="2">The sequence shown here is derived from an EMBL/GenBank/DDBJ whole genome shotgun (WGS) entry which is preliminary data.</text>
</comment>
<name>A0A7Y7WC95_9PSED</name>
<organism evidence="2 3">
    <name type="scientific">Pseudomonas gingeri</name>
    <dbReference type="NCBI Taxonomy" id="117681"/>
    <lineage>
        <taxon>Bacteria</taxon>
        <taxon>Pseudomonadati</taxon>
        <taxon>Pseudomonadota</taxon>
        <taxon>Gammaproteobacteria</taxon>
        <taxon>Pseudomonadales</taxon>
        <taxon>Pseudomonadaceae</taxon>
        <taxon>Pseudomonas</taxon>
    </lineage>
</organism>
<evidence type="ECO:0000313" key="3">
    <source>
        <dbReference type="Proteomes" id="UP000582981"/>
    </source>
</evidence>
<reference evidence="2 3" key="1">
    <citation type="submission" date="2020-04" db="EMBL/GenBank/DDBJ databases">
        <title>Molecular characterization of pseudomonads from Agaricus bisporus reveal novel blotch 2 pathogens in Western Europe.</title>
        <authorList>
            <person name="Taparia T."/>
            <person name="Krijger M."/>
            <person name="Haynes E."/>
            <person name="Elpinstone J.G."/>
            <person name="Noble R."/>
            <person name="Van Der Wolf J."/>
        </authorList>
    </citation>
    <scope>NUCLEOTIDE SEQUENCE [LARGE SCALE GENOMIC DNA]</scope>
    <source>
        <strain evidence="2 3">F1001</strain>
    </source>
</reference>
<dbReference type="InterPro" id="IPR009081">
    <property type="entry name" value="PP-bd_ACP"/>
</dbReference>
<dbReference type="SUPFAM" id="SSF47336">
    <property type="entry name" value="ACP-like"/>
    <property type="match status" value="1"/>
</dbReference>
<dbReference type="RefSeq" id="WP_100941027.1">
    <property type="nucleotide sequence ID" value="NZ_JACAPU010000012.1"/>
</dbReference>
<dbReference type="Gene3D" id="1.10.1200.10">
    <property type="entry name" value="ACP-like"/>
    <property type="match status" value="1"/>
</dbReference>
<feature type="domain" description="Carrier" evidence="1">
    <location>
        <begin position="1"/>
        <end position="79"/>
    </location>
</feature>